<dbReference type="InterPro" id="IPR036237">
    <property type="entry name" value="Xyl_isomerase-like_sf"/>
</dbReference>
<feature type="domain" description="Xylose isomerase-like TIM barrel" evidence="1">
    <location>
        <begin position="38"/>
        <end position="303"/>
    </location>
</feature>
<dbReference type="InterPro" id="IPR050312">
    <property type="entry name" value="IolE/XylAMocC-like"/>
</dbReference>
<dbReference type="Proteomes" id="UP000561045">
    <property type="component" value="Unassembled WGS sequence"/>
</dbReference>
<dbReference type="Gene3D" id="3.20.20.150">
    <property type="entry name" value="Divalent-metal-dependent TIM barrel enzymes"/>
    <property type="match status" value="1"/>
</dbReference>
<dbReference type="PANTHER" id="PTHR12110">
    <property type="entry name" value="HYDROXYPYRUVATE ISOMERASE"/>
    <property type="match status" value="1"/>
</dbReference>
<dbReference type="Pfam" id="PF01261">
    <property type="entry name" value="AP_endonuc_2"/>
    <property type="match status" value="1"/>
</dbReference>
<dbReference type="SUPFAM" id="SSF51658">
    <property type="entry name" value="Xylose isomerase-like"/>
    <property type="match status" value="1"/>
</dbReference>
<evidence type="ECO:0000313" key="3">
    <source>
        <dbReference type="Proteomes" id="UP000561045"/>
    </source>
</evidence>
<dbReference type="GO" id="GO:0016853">
    <property type="term" value="F:isomerase activity"/>
    <property type="evidence" value="ECO:0007669"/>
    <property type="project" value="UniProtKB-KW"/>
</dbReference>
<comment type="caution">
    <text evidence="2">The sequence shown here is derived from an EMBL/GenBank/DDBJ whole genome shotgun (WGS) entry which is preliminary data.</text>
</comment>
<dbReference type="RefSeq" id="WP_183638103.1">
    <property type="nucleotide sequence ID" value="NZ_BAABLE010000024.1"/>
</dbReference>
<dbReference type="EMBL" id="JACIET010000004">
    <property type="protein sequence ID" value="MBB4014816.1"/>
    <property type="molecule type" value="Genomic_DNA"/>
</dbReference>
<protein>
    <submittedName>
        <fullName evidence="2">Sugar phosphate isomerase/epimerase</fullName>
    </submittedName>
</protein>
<accession>A0A840BVI2</accession>
<dbReference type="InterPro" id="IPR013022">
    <property type="entry name" value="Xyl_isomerase-like_TIM-brl"/>
</dbReference>
<sequence length="320" mass="34516">MKLAAFSACLPHASLAEVLDYLAANEIHGLELGVGAYPGTRHANAHELATRNDTRQSLKQACDARGVSLVALSCQGNPLHPDTALAAAHDRDLRATIEAASALEVPLVIAFSGQPGSGGVLNWPVIGWPQEYADHYEHSWRDSLIPYWQPLVERARALGVKIAIEMHGGFAVHSPATLRRLRNACGPNLGANVDPSHLWWQLIDPASAISRLGDAVFHVHLKDVAFRPDVLNDTGVLDCTPHARMDERAWFFCPPGEGHDVTTWQGIIDALQGIGYGGALSIEHEGRAPATDAVAATARWIRALSQRERRGVTRTSAATS</sequence>
<keyword evidence="3" id="KW-1185">Reference proteome</keyword>
<proteinExistence type="predicted"/>
<evidence type="ECO:0000259" key="1">
    <source>
        <dbReference type="Pfam" id="PF01261"/>
    </source>
</evidence>
<evidence type="ECO:0000313" key="2">
    <source>
        <dbReference type="EMBL" id="MBB4014816.1"/>
    </source>
</evidence>
<reference evidence="2 3" key="1">
    <citation type="submission" date="2020-08" db="EMBL/GenBank/DDBJ databases">
        <title>Genomic Encyclopedia of Type Strains, Phase IV (KMG-IV): sequencing the most valuable type-strain genomes for metagenomic binning, comparative biology and taxonomic classification.</title>
        <authorList>
            <person name="Goeker M."/>
        </authorList>
    </citation>
    <scope>NUCLEOTIDE SEQUENCE [LARGE SCALE GENOMIC DNA]</scope>
    <source>
        <strain evidence="2 3">DSM 106739</strain>
    </source>
</reference>
<gene>
    <name evidence="2" type="ORF">GGR36_004173</name>
</gene>
<name>A0A840BVI2_9RHOO</name>
<dbReference type="AlphaFoldDB" id="A0A840BVI2"/>
<dbReference type="PANTHER" id="PTHR12110:SF21">
    <property type="entry name" value="XYLOSE ISOMERASE-LIKE TIM BARREL DOMAIN-CONTAINING PROTEIN"/>
    <property type="match status" value="1"/>
</dbReference>
<keyword evidence="2" id="KW-0413">Isomerase</keyword>
<organism evidence="2 3">
    <name type="scientific">Niveibacterium umoris</name>
    <dbReference type="NCBI Taxonomy" id="1193620"/>
    <lineage>
        <taxon>Bacteria</taxon>
        <taxon>Pseudomonadati</taxon>
        <taxon>Pseudomonadota</taxon>
        <taxon>Betaproteobacteria</taxon>
        <taxon>Rhodocyclales</taxon>
        <taxon>Rhodocyclaceae</taxon>
        <taxon>Niveibacterium</taxon>
    </lineage>
</organism>